<sequence>MTNLAFYFSILIGINLTILNYAAHHSHHARIPVLNTNGAEQYYGSIDQNQRKVIMVPQISIVPESGPICSYEMLLEKGSNASEIPFQIKVVESALGYVEISLKEKYELVCSQKEFNLRLVAVRCGPELARSEPVPVKIVVKKINIYDPEFTQSWFAYDVFEGKVNTEIARLTASDKDCEYPANSICKYEISNQFLAGAFGIDSQGVLSNSRPLNYDERKSHILTINAYDCGGRKSKSTLVTVNVVRTCVDEITNIPSLVLAKDKKTPSFIASVADVITCSKTEEKCHAAFVTAKITLEFPPFSQCNVNKPLPENSIKRCHLKTQNVNLLPRPKMILKEVTIFDDKGKAKEIIKKSDNGKVGSIDGTQITNYPAAVITGNEEEKYVFDGKTNAVIVPKSDIKDIVPTRFFLTFSMKHDKGTKEEQQAKQNILCESDDSGMNRHHFAVYIRHCKLEVLFRRESKGSKNEFKSAEWRWKLPEVCDGNWHSYNIQFENLENITLFVDGKVFKSNENNLEILDDWPLHKTTSSTTRMVVGACWHGRVGEMTQFFNGELSSMYLLPGDTESEKVVECLHECDESLDYDRVEPFPLPHRITSPKAGVVTLNCSTVDDVVDLMARVIYSHKGTHIPNDKRNISVEMEMSCKEGHIVHFVPANMQILFEGEQQNIIKASPILSSLENNDIVISTAAPKQTTIQQSSTSPLSTHILTISGKSTVTVKQNDLKNGVAMLPDIEIAVVDSIAGTDLTESTKLDWCKVHLNPSRDLDLEYFSSPAALIANMNIDFEHDKHGILLNGPEKTTGYTDIIKKINYFNTRPESYNKRIYSIKCSMNDGKILSNEFIVTMEIINDNQATDFDKLPILPLKPFDAAFNDLTDDSPVLQIDDDFEKHFEPGYDQMGSNRLQNILEMDLPRPKALLGHHEYNMAQGAIAGGAVAVVVVVCVGFLLVLLVVGVLKMRDNTIPRRRRNMKGSGGPETGMEWDDDGMNITVNPLEDVEKDQEDITFNDENSSDCESIYSYREEDDASEEEDEDEEMEPALPLAPNGRPESAGGVRRQYIGGPLGVPAGVIASPVAVPIAPPVVVAPVGQCPGGPSLPIECDPKRPWPQCPPQSYCYATNSVDIGPYFCCPVWSTYGAAWRPAAPFYNYVPPMPANWPDVTKLTAAWPASAVSLPVGVAPIRKAKKQANANLNDDVQSPRKESTIEKSMNMWLERQAKN</sequence>
<evidence type="ECO:0000313" key="1">
    <source>
        <dbReference type="Proteomes" id="UP000095286"/>
    </source>
</evidence>
<dbReference type="WBParaSite" id="RSKR_0000788600.1">
    <property type="protein sequence ID" value="RSKR_0000788600.1"/>
    <property type="gene ID" value="RSKR_0000788600"/>
</dbReference>
<dbReference type="Proteomes" id="UP000095286">
    <property type="component" value="Unplaced"/>
</dbReference>
<organism evidence="1 2">
    <name type="scientific">Rhabditophanes sp. KR3021</name>
    <dbReference type="NCBI Taxonomy" id="114890"/>
    <lineage>
        <taxon>Eukaryota</taxon>
        <taxon>Metazoa</taxon>
        <taxon>Ecdysozoa</taxon>
        <taxon>Nematoda</taxon>
        <taxon>Chromadorea</taxon>
        <taxon>Rhabditida</taxon>
        <taxon>Tylenchina</taxon>
        <taxon>Panagrolaimomorpha</taxon>
        <taxon>Strongyloidoidea</taxon>
        <taxon>Alloionematidae</taxon>
        <taxon>Rhabditophanes</taxon>
    </lineage>
</organism>
<proteinExistence type="predicted"/>
<accession>A0AC35U6B9</accession>
<evidence type="ECO:0000313" key="2">
    <source>
        <dbReference type="WBParaSite" id="RSKR_0000788600.1"/>
    </source>
</evidence>
<name>A0AC35U6B9_9BILA</name>
<reference evidence="2" key="1">
    <citation type="submission" date="2016-11" db="UniProtKB">
        <authorList>
            <consortium name="WormBaseParasite"/>
        </authorList>
    </citation>
    <scope>IDENTIFICATION</scope>
    <source>
        <strain evidence="2">KR3021</strain>
    </source>
</reference>
<protein>
    <submittedName>
        <fullName evidence="2">CA domain-containing protein</fullName>
    </submittedName>
</protein>